<dbReference type="FunCoup" id="M1D9L5">
    <property type="interactions" value="470"/>
</dbReference>
<dbReference type="PROSITE" id="PS50089">
    <property type="entry name" value="ZF_RING_2"/>
    <property type="match status" value="1"/>
</dbReference>
<evidence type="ECO:0000256" key="3">
    <source>
        <dbReference type="ARBA" id="ARBA00022679"/>
    </source>
</evidence>
<dbReference type="KEGG" id="sot:107063288"/>
<evidence type="ECO:0000256" key="5">
    <source>
        <dbReference type="ARBA" id="ARBA00022771"/>
    </source>
</evidence>
<evidence type="ECO:0000256" key="8">
    <source>
        <dbReference type="PROSITE-ProRule" id="PRU00175"/>
    </source>
</evidence>
<dbReference type="HOGENOM" id="CLU_1985537_0_0_1"/>
<dbReference type="SMART" id="SM00184">
    <property type="entry name" value="RING"/>
    <property type="match status" value="1"/>
</dbReference>
<gene>
    <name evidence="10" type="primary">LOC107063288</name>
</gene>
<dbReference type="InterPro" id="IPR001841">
    <property type="entry name" value="Znf_RING"/>
</dbReference>
<dbReference type="Gramene" id="PGSC0003DMT400085484">
    <property type="protein sequence ID" value="PGSC0003DMT400085484"/>
    <property type="gene ID" value="PGSC0003DMG400035055"/>
</dbReference>
<evidence type="ECO:0000256" key="1">
    <source>
        <dbReference type="ARBA" id="ARBA00000900"/>
    </source>
</evidence>
<evidence type="ECO:0000256" key="6">
    <source>
        <dbReference type="ARBA" id="ARBA00022786"/>
    </source>
</evidence>
<evidence type="ECO:0000313" key="11">
    <source>
        <dbReference type="Proteomes" id="UP000011115"/>
    </source>
</evidence>
<dbReference type="GO" id="GO:0008270">
    <property type="term" value="F:zinc ion binding"/>
    <property type="evidence" value="ECO:0007669"/>
    <property type="project" value="UniProtKB-KW"/>
</dbReference>
<name>M1D9L5_SOLTU</name>
<dbReference type="RefSeq" id="XP_015170432.1">
    <property type="nucleotide sequence ID" value="XM_015314946.1"/>
</dbReference>
<evidence type="ECO:0000313" key="10">
    <source>
        <dbReference type="EnsemblPlants" id="PGSC0003DMT400085484"/>
    </source>
</evidence>
<dbReference type="PaxDb" id="4113-PGSC0003DMT400085484"/>
<dbReference type="GeneID" id="107063288"/>
<dbReference type="PANTHER" id="PTHR22937">
    <property type="entry name" value="E3 UBIQUITIN-PROTEIN LIGASE RNF165"/>
    <property type="match status" value="1"/>
</dbReference>
<evidence type="ECO:0000256" key="4">
    <source>
        <dbReference type="ARBA" id="ARBA00022723"/>
    </source>
</evidence>
<evidence type="ECO:0000259" key="9">
    <source>
        <dbReference type="PROSITE" id="PS50089"/>
    </source>
</evidence>
<dbReference type="PANTHER" id="PTHR22937:SF175">
    <property type="entry name" value="RING-TYPE E3 UBIQUITIN TRANSFERASE"/>
    <property type="match status" value="1"/>
</dbReference>
<reference evidence="11" key="1">
    <citation type="journal article" date="2011" name="Nature">
        <title>Genome sequence and analysis of the tuber crop potato.</title>
        <authorList>
            <consortium name="The Potato Genome Sequencing Consortium"/>
        </authorList>
    </citation>
    <scope>NUCLEOTIDE SEQUENCE [LARGE SCALE GENOMIC DNA]</scope>
    <source>
        <strain evidence="11">cv. DM1-3 516 R44</strain>
    </source>
</reference>
<comment type="catalytic activity">
    <reaction evidence="1">
        <text>S-ubiquitinyl-[E2 ubiquitin-conjugating enzyme]-L-cysteine + [acceptor protein]-L-lysine = [E2 ubiquitin-conjugating enzyme]-L-cysteine + N(6)-ubiquitinyl-[acceptor protein]-L-lysine.</text>
        <dbReference type="EC" id="2.3.2.27"/>
    </reaction>
</comment>
<dbReference type="SUPFAM" id="SSF57850">
    <property type="entry name" value="RING/U-box"/>
    <property type="match status" value="1"/>
</dbReference>
<accession>M1D9L5</accession>
<dbReference type="Gene3D" id="3.30.40.10">
    <property type="entry name" value="Zinc/RING finger domain, C3HC4 (zinc finger)"/>
    <property type="match status" value="1"/>
</dbReference>
<dbReference type="OrthoDB" id="8062037at2759"/>
<protein>
    <recommendedName>
        <fullName evidence="2">RING-type E3 ubiquitin transferase</fullName>
        <ecNumber evidence="2">2.3.2.27</ecNumber>
    </recommendedName>
</protein>
<dbReference type="InParanoid" id="M1D9L5"/>
<dbReference type="GO" id="GO:0061630">
    <property type="term" value="F:ubiquitin protein ligase activity"/>
    <property type="evidence" value="ECO:0000318"/>
    <property type="project" value="GO_Central"/>
</dbReference>
<sequence length="126" mass="14720">MDGINITNLSDRDSVDRHLRSDDQNLRNPPNYNVNRDDPIEWIKTRIHQVVVLKDEVNNSTETEEICAICHSEFEQEETIGTLRCGHEYHVGCIKQWLLRKKDCPMCRASVLPFTSTKITIEMHRI</sequence>
<dbReference type="Pfam" id="PF13639">
    <property type="entry name" value="zf-RING_2"/>
    <property type="match status" value="1"/>
</dbReference>
<keyword evidence="7" id="KW-0862">Zinc</keyword>
<dbReference type="InterPro" id="IPR013083">
    <property type="entry name" value="Znf_RING/FYVE/PHD"/>
</dbReference>
<dbReference type="eggNOG" id="KOG0800">
    <property type="taxonomic scope" value="Eukaryota"/>
</dbReference>
<keyword evidence="6" id="KW-0833">Ubl conjugation pathway</keyword>
<evidence type="ECO:0000256" key="7">
    <source>
        <dbReference type="ARBA" id="ARBA00022833"/>
    </source>
</evidence>
<evidence type="ECO:0000256" key="2">
    <source>
        <dbReference type="ARBA" id="ARBA00012483"/>
    </source>
</evidence>
<dbReference type="OMA" id="NRRISHW"/>
<dbReference type="EC" id="2.3.2.27" evidence="2"/>
<proteinExistence type="predicted"/>
<keyword evidence="11" id="KW-1185">Reference proteome</keyword>
<dbReference type="AlphaFoldDB" id="M1D9L5"/>
<organism evidence="10 11">
    <name type="scientific">Solanum tuberosum</name>
    <name type="common">Potato</name>
    <dbReference type="NCBI Taxonomy" id="4113"/>
    <lineage>
        <taxon>Eukaryota</taxon>
        <taxon>Viridiplantae</taxon>
        <taxon>Streptophyta</taxon>
        <taxon>Embryophyta</taxon>
        <taxon>Tracheophyta</taxon>
        <taxon>Spermatophyta</taxon>
        <taxon>Magnoliopsida</taxon>
        <taxon>eudicotyledons</taxon>
        <taxon>Gunneridae</taxon>
        <taxon>Pentapetalae</taxon>
        <taxon>asterids</taxon>
        <taxon>lamiids</taxon>
        <taxon>Solanales</taxon>
        <taxon>Solanaceae</taxon>
        <taxon>Solanoideae</taxon>
        <taxon>Solaneae</taxon>
        <taxon>Solanum</taxon>
    </lineage>
</organism>
<reference evidence="10" key="2">
    <citation type="submission" date="2015-06" db="UniProtKB">
        <authorList>
            <consortium name="EnsemblPlants"/>
        </authorList>
    </citation>
    <scope>IDENTIFICATION</scope>
    <source>
        <strain evidence="10">DM1-3 516 R44</strain>
    </source>
</reference>
<dbReference type="Proteomes" id="UP000011115">
    <property type="component" value="Unassembled WGS sequence"/>
</dbReference>
<keyword evidence="4" id="KW-0479">Metal-binding</keyword>
<keyword evidence="3" id="KW-0808">Transferase</keyword>
<feature type="domain" description="RING-type" evidence="9">
    <location>
        <begin position="67"/>
        <end position="108"/>
    </location>
</feature>
<dbReference type="EnsemblPlants" id="PGSC0003DMT400085484">
    <property type="protein sequence ID" value="PGSC0003DMT400085484"/>
    <property type="gene ID" value="PGSC0003DMG400035055"/>
</dbReference>
<keyword evidence="5 8" id="KW-0863">Zinc-finger</keyword>
<dbReference type="GO" id="GO:0005634">
    <property type="term" value="C:nucleus"/>
    <property type="evidence" value="ECO:0000318"/>
    <property type="project" value="GO_Central"/>
</dbReference>
<dbReference type="InterPro" id="IPR045191">
    <property type="entry name" value="MBR1/2-like"/>
</dbReference>